<reference evidence="9 10" key="1">
    <citation type="journal article" date="2009" name="Stand. Genomic Sci.">
        <title>Complete genome sequence of Acidimicrobium ferrooxidans type strain (ICP).</title>
        <authorList>
            <person name="Clum A."/>
            <person name="Nolan M."/>
            <person name="Lang E."/>
            <person name="Glavina Del Rio T."/>
            <person name="Tice H."/>
            <person name="Copeland A."/>
            <person name="Cheng J.F."/>
            <person name="Lucas S."/>
            <person name="Chen F."/>
            <person name="Bruce D."/>
            <person name="Goodwin L."/>
            <person name="Pitluck S."/>
            <person name="Ivanova N."/>
            <person name="Mavrommatis K."/>
            <person name="Mikhailova N."/>
            <person name="Pati A."/>
            <person name="Chen A."/>
            <person name="Palaniappan K."/>
            <person name="Goker M."/>
            <person name="Spring S."/>
            <person name="Land M."/>
            <person name="Hauser L."/>
            <person name="Chang Y.J."/>
            <person name="Jeffries C.C."/>
            <person name="Chain P."/>
            <person name="Bristow J."/>
            <person name="Eisen J.A."/>
            <person name="Markowitz V."/>
            <person name="Hugenholtz P."/>
            <person name="Kyrpides N.C."/>
            <person name="Klenk H.P."/>
            <person name="Lapidus A."/>
        </authorList>
    </citation>
    <scope>NUCLEOTIDE SEQUENCE [LARGE SCALE GENOMIC DNA]</scope>
    <source>
        <strain evidence="10">DSM 10331 / JCM 15462 / NBRC 103882 / ICP</strain>
    </source>
</reference>
<evidence type="ECO:0000313" key="9">
    <source>
        <dbReference type="EMBL" id="ACU53922.1"/>
    </source>
</evidence>
<keyword evidence="1 8" id="KW-0540">Nuclease</keyword>
<dbReference type="InterPro" id="IPR042211">
    <property type="entry name" value="CRISPR-assoc_Cas1_N"/>
</dbReference>
<comment type="cofactor">
    <cofactor evidence="8">
        <name>Mg(2+)</name>
        <dbReference type="ChEBI" id="CHEBI:18420"/>
    </cofactor>
    <cofactor evidence="8">
        <name>Mn(2+)</name>
        <dbReference type="ChEBI" id="CHEBI:29035"/>
    </cofactor>
</comment>
<dbReference type="InterPro" id="IPR002729">
    <property type="entry name" value="CRISPR-assoc_Cas1"/>
</dbReference>
<feature type="binding site" evidence="8">
    <location>
        <position position="230"/>
    </location>
    <ligand>
        <name>Mn(2+)</name>
        <dbReference type="ChEBI" id="CHEBI:29035"/>
    </ligand>
</feature>
<dbReference type="Gene3D" id="3.100.10.20">
    <property type="entry name" value="CRISPR-associated endonuclease Cas1, N-terminal domain"/>
    <property type="match status" value="1"/>
</dbReference>
<evidence type="ECO:0000256" key="5">
    <source>
        <dbReference type="ARBA" id="ARBA00022842"/>
    </source>
</evidence>
<dbReference type="Proteomes" id="UP000000771">
    <property type="component" value="Chromosome"/>
</dbReference>
<dbReference type="PANTHER" id="PTHR34353">
    <property type="entry name" value="CRISPR-ASSOCIATED ENDONUCLEASE CAS1 1"/>
    <property type="match status" value="1"/>
</dbReference>
<dbReference type="HOGENOM" id="CLU_077904_0_0_11"/>
<evidence type="ECO:0000256" key="1">
    <source>
        <dbReference type="ARBA" id="ARBA00022722"/>
    </source>
</evidence>
<dbReference type="CDD" id="cd09719">
    <property type="entry name" value="Cas1_I-E"/>
    <property type="match status" value="1"/>
</dbReference>
<dbReference type="Pfam" id="PF01867">
    <property type="entry name" value="Cas_Cas1"/>
    <property type="match status" value="2"/>
</dbReference>
<keyword evidence="5 8" id="KW-0460">Magnesium</keyword>
<dbReference type="GO" id="GO:0016787">
    <property type="term" value="F:hydrolase activity"/>
    <property type="evidence" value="ECO:0007669"/>
    <property type="project" value="UniProtKB-KW"/>
</dbReference>
<comment type="function">
    <text evidence="8">CRISPR (clustered regularly interspaced short palindromic repeat), is an adaptive immune system that provides protection against mobile genetic elements (viruses, transposable elements and conjugative plasmids). CRISPR clusters contain spacers, sequences complementary to antecedent mobile elements, and target invading nucleic acids. CRISPR clusters are transcribed and processed into CRISPR RNA (crRNA). Acts as a dsDNA endonuclease. Involved in the integration of spacer DNA into the CRISPR cassette.</text>
</comment>
<dbReference type="EC" id="3.1.-.-" evidence="8"/>
<dbReference type="eggNOG" id="COG1518">
    <property type="taxonomic scope" value="Bacteria"/>
</dbReference>
<accession>C7LYW4</accession>
<dbReference type="NCBIfam" id="TIGR03638">
    <property type="entry name" value="cas1_ECOLI"/>
    <property type="match status" value="1"/>
</dbReference>
<keyword evidence="3 8" id="KW-0255">Endonuclease</keyword>
<comment type="subunit">
    <text evidence="8">Homodimer, forms a heterotetramer with a Cas2 homodimer.</text>
</comment>
<protein>
    <recommendedName>
        <fullName evidence="8">CRISPR-associated endonuclease Cas1</fullName>
        <ecNumber evidence="8">3.1.-.-</ecNumber>
    </recommendedName>
</protein>
<name>C7LYW4_ACIFD</name>
<dbReference type="GO" id="GO:0003677">
    <property type="term" value="F:DNA binding"/>
    <property type="evidence" value="ECO:0007669"/>
    <property type="project" value="UniProtKB-KW"/>
</dbReference>
<dbReference type="InterPro" id="IPR042206">
    <property type="entry name" value="CRISPR-assoc_Cas1_C"/>
</dbReference>
<evidence type="ECO:0000256" key="2">
    <source>
        <dbReference type="ARBA" id="ARBA00022723"/>
    </source>
</evidence>
<evidence type="ECO:0000256" key="4">
    <source>
        <dbReference type="ARBA" id="ARBA00022801"/>
    </source>
</evidence>
<comment type="similarity">
    <text evidence="8">Belongs to the CRISPR-associated endonuclease Cas1 family.</text>
</comment>
<feature type="binding site" evidence="8">
    <location>
        <position position="217"/>
    </location>
    <ligand>
        <name>Mn(2+)</name>
        <dbReference type="ChEBI" id="CHEBI:29035"/>
    </ligand>
</feature>
<dbReference type="OrthoDB" id="9777847at2"/>
<dbReference type="GO" id="GO:0043571">
    <property type="term" value="P:maintenance of CRISPR repeat elements"/>
    <property type="evidence" value="ECO:0007669"/>
    <property type="project" value="UniProtKB-UniRule"/>
</dbReference>
<keyword evidence="10" id="KW-1185">Reference proteome</keyword>
<evidence type="ECO:0000256" key="8">
    <source>
        <dbReference type="HAMAP-Rule" id="MF_01470"/>
    </source>
</evidence>
<dbReference type="GO" id="GO:0051607">
    <property type="term" value="P:defense response to virus"/>
    <property type="evidence" value="ECO:0007669"/>
    <property type="project" value="UniProtKB-UniRule"/>
</dbReference>
<dbReference type="KEGG" id="afo:Afer_0983"/>
<dbReference type="GO" id="GO:0046872">
    <property type="term" value="F:metal ion binding"/>
    <property type="evidence" value="ECO:0007669"/>
    <property type="project" value="UniProtKB-UniRule"/>
</dbReference>
<dbReference type="AlphaFoldDB" id="C7LYW4"/>
<dbReference type="STRING" id="525909.Afer_0983"/>
<dbReference type="InterPro" id="IPR019851">
    <property type="entry name" value="CRISPR-assoc_Cas1_ECOLI"/>
</dbReference>
<organism evidence="9 10">
    <name type="scientific">Acidimicrobium ferrooxidans (strain DSM 10331 / JCM 15462 / NBRC 103882 / ICP)</name>
    <dbReference type="NCBI Taxonomy" id="525909"/>
    <lineage>
        <taxon>Bacteria</taxon>
        <taxon>Bacillati</taxon>
        <taxon>Actinomycetota</taxon>
        <taxon>Acidimicrobiia</taxon>
        <taxon>Acidimicrobiales</taxon>
        <taxon>Acidimicrobiaceae</taxon>
        <taxon>Acidimicrobium</taxon>
    </lineage>
</organism>
<keyword evidence="7 8" id="KW-0238">DNA-binding</keyword>
<keyword evidence="2 8" id="KW-0479">Metal-binding</keyword>
<dbReference type="HAMAP" id="MF_01470">
    <property type="entry name" value="Cas1"/>
    <property type="match status" value="1"/>
</dbReference>
<gene>
    <name evidence="8" type="primary">cas1</name>
    <name evidence="9" type="ordered locus">Afer_0983</name>
</gene>
<evidence type="ECO:0000256" key="7">
    <source>
        <dbReference type="ARBA" id="ARBA00023125"/>
    </source>
</evidence>
<keyword evidence="6 8" id="KW-0051">Antiviral defense</keyword>
<feature type="binding site" evidence="8">
    <location>
        <position position="150"/>
    </location>
    <ligand>
        <name>Mn(2+)</name>
        <dbReference type="ChEBI" id="CHEBI:29035"/>
    </ligand>
</feature>
<dbReference type="GO" id="GO:0004520">
    <property type="term" value="F:DNA endonuclease activity"/>
    <property type="evidence" value="ECO:0007669"/>
    <property type="project" value="InterPro"/>
</dbReference>
<keyword evidence="4 8" id="KW-0378">Hydrolase</keyword>
<proteinExistence type="inferred from homology"/>
<evidence type="ECO:0000256" key="3">
    <source>
        <dbReference type="ARBA" id="ARBA00022759"/>
    </source>
</evidence>
<evidence type="ECO:0000256" key="6">
    <source>
        <dbReference type="ARBA" id="ARBA00023118"/>
    </source>
</evidence>
<dbReference type="InterPro" id="IPR050646">
    <property type="entry name" value="Cas1"/>
</dbReference>
<evidence type="ECO:0000313" key="10">
    <source>
        <dbReference type="Proteomes" id="UP000000771"/>
    </source>
</evidence>
<dbReference type="InterPro" id="IPR033641">
    <property type="entry name" value="Cas1_I-E"/>
</dbReference>
<sequence>MTEGRVPLSGERVGIGELQPVSRRSSFVYLEHCVVHRDANAVVSVTESGTTYLPAAAVGTLLLGPGTRITHQAMLLLGESGVVVCWVGEGDTRLYAWAPSLFQSTRFLEAQARLVSNRQDRLRVARQMYQMRFPGEDVSKATMQRLRGMEGARIRRTYRHLASAFGIDWHGRHYDPNNSSAGDDVNRALSIANSVLYGVVHTAIVALGCSPGLGFVHTGHSLSFVYDVADLYKVELAIPVAFEAAAQRTGSLSSQVRRTMRERIHEAHLLERAVDDIRLLLGTPDADLGGEPGLVLFDDRIGEVPAGTDYSSDV</sequence>
<dbReference type="NCBIfam" id="TIGR00287">
    <property type="entry name" value="cas1"/>
    <property type="match status" value="1"/>
</dbReference>
<keyword evidence="8" id="KW-0464">Manganese</keyword>
<dbReference type="PANTHER" id="PTHR34353:SF3">
    <property type="entry name" value="CRISPR-ASSOCIATED ENDONUCLEASE CAS1"/>
    <property type="match status" value="1"/>
</dbReference>
<dbReference type="RefSeq" id="WP_015798408.1">
    <property type="nucleotide sequence ID" value="NC_013124.1"/>
</dbReference>
<dbReference type="EMBL" id="CP001631">
    <property type="protein sequence ID" value="ACU53922.1"/>
    <property type="molecule type" value="Genomic_DNA"/>
</dbReference>
<dbReference type="Gene3D" id="1.20.120.920">
    <property type="entry name" value="CRISPR-associated endonuclease Cas1, C-terminal domain"/>
    <property type="match status" value="1"/>
</dbReference>